<dbReference type="AlphaFoldDB" id="L1NKU8"/>
<dbReference type="InterPro" id="IPR038143">
    <property type="entry name" value="NigD-like_C_dom_sf"/>
</dbReference>
<dbReference type="HOGENOM" id="CLU_104503_1_0_10"/>
<evidence type="ECO:0000259" key="1">
    <source>
        <dbReference type="Pfam" id="PF17415"/>
    </source>
</evidence>
<protein>
    <recommendedName>
        <fullName evidence="1">NigD-like C-terminal domain-containing protein</fullName>
    </recommendedName>
</protein>
<organism evidence="2 3">
    <name type="scientific">Hoylesella saccharolytica F0055</name>
    <dbReference type="NCBI Taxonomy" id="1127699"/>
    <lineage>
        <taxon>Bacteria</taxon>
        <taxon>Pseudomonadati</taxon>
        <taxon>Bacteroidota</taxon>
        <taxon>Bacteroidia</taxon>
        <taxon>Bacteroidales</taxon>
        <taxon>Prevotellaceae</taxon>
        <taxon>Hoylesella</taxon>
    </lineage>
</organism>
<reference evidence="2 3" key="1">
    <citation type="submission" date="2012-05" db="EMBL/GenBank/DDBJ databases">
        <authorList>
            <person name="Weinstock G."/>
            <person name="Sodergren E."/>
            <person name="Lobos E.A."/>
            <person name="Fulton L."/>
            <person name="Fulton R."/>
            <person name="Courtney L."/>
            <person name="Fronick C."/>
            <person name="O'Laughlin M."/>
            <person name="Godfrey J."/>
            <person name="Wilson R.M."/>
            <person name="Miner T."/>
            <person name="Farmer C."/>
            <person name="Delehaunty K."/>
            <person name="Cordes M."/>
            <person name="Minx P."/>
            <person name="Tomlinson C."/>
            <person name="Chen J."/>
            <person name="Wollam A."/>
            <person name="Pepin K.H."/>
            <person name="Bhonagiri V."/>
            <person name="Zhang X."/>
            <person name="Suruliraj S."/>
            <person name="Warren W."/>
            <person name="Mitreva M."/>
            <person name="Mardis E.R."/>
            <person name="Wilson R.K."/>
        </authorList>
    </citation>
    <scope>NUCLEOTIDE SEQUENCE [LARGE SCALE GENOMIC DNA]</scope>
    <source>
        <strain evidence="2 3">F0055</strain>
    </source>
</reference>
<evidence type="ECO:0000313" key="2">
    <source>
        <dbReference type="EMBL" id="EKY04003.1"/>
    </source>
</evidence>
<dbReference type="Proteomes" id="UP000010433">
    <property type="component" value="Unassembled WGS sequence"/>
</dbReference>
<dbReference type="Gene3D" id="2.60.40.2370">
    <property type="entry name" value="NigD-like, C-terminal beta sandwich domain"/>
    <property type="match status" value="1"/>
</dbReference>
<dbReference type="InterPro" id="IPR035376">
    <property type="entry name" value="NigD_C"/>
</dbReference>
<comment type="caution">
    <text evidence="2">The sequence shown here is derived from an EMBL/GenBank/DDBJ whole genome shotgun (WGS) entry which is preliminary data.</text>
</comment>
<feature type="domain" description="NigD-like C-terminal" evidence="1">
    <location>
        <begin position="111"/>
        <end position="196"/>
    </location>
</feature>
<dbReference type="RefSeq" id="WP_009162579.1">
    <property type="nucleotide sequence ID" value="NZ_KB290997.1"/>
</dbReference>
<dbReference type="EMBL" id="AMEP01000015">
    <property type="protein sequence ID" value="EKY04003.1"/>
    <property type="molecule type" value="Genomic_DNA"/>
</dbReference>
<dbReference type="InterPro" id="IPR038179">
    <property type="entry name" value="NigD-like_N_sf"/>
</dbReference>
<sequence length="218" mass="24475">MRKLLLCFCGAISLFSACKNENYKEGDGRYSYLTADFAEAHTDANKALTYMVNDAGDTLRFTQRRQLKSLNVADTAYRALVYYNRKVTGAEFINLSLIPVVAPVVDPGAVSDPLTFKSAWISKNKKYLNIGFAVKTGQGSEEKATQHVGMVCDSVGVAPNGHRVLYLRMTHSQNGVPQYYSVRSYLSIPLQTLSTGTIIHLRIRDYQRWITKNFSIER</sequence>
<accession>L1NKU8</accession>
<dbReference type="PROSITE" id="PS51257">
    <property type="entry name" value="PROKAR_LIPOPROTEIN"/>
    <property type="match status" value="1"/>
</dbReference>
<keyword evidence="3" id="KW-1185">Reference proteome</keyword>
<dbReference type="Gene3D" id="2.40.50.500">
    <property type="entry name" value="NigD-like N-terminal OB domain"/>
    <property type="match status" value="1"/>
</dbReference>
<dbReference type="PATRIC" id="fig|1127699.3.peg.119"/>
<evidence type="ECO:0000313" key="3">
    <source>
        <dbReference type="Proteomes" id="UP000010433"/>
    </source>
</evidence>
<dbReference type="Pfam" id="PF17415">
    <property type="entry name" value="NigD_C"/>
    <property type="match status" value="1"/>
</dbReference>
<dbReference type="OrthoDB" id="1068111at2"/>
<dbReference type="STRING" id="1127699.HMPREF9151_00137"/>
<proteinExistence type="predicted"/>
<gene>
    <name evidence="2" type="ORF">HMPREF9151_00137</name>
</gene>
<name>L1NKU8_9BACT</name>